<dbReference type="STRING" id="294750.A0A095C6J6"/>
<organism evidence="5 6">
    <name type="scientific">Cryptococcus deuterogattii (strain R265)</name>
    <name type="common">Cryptococcus gattii VGII (strain R265)</name>
    <dbReference type="NCBI Taxonomy" id="294750"/>
    <lineage>
        <taxon>Eukaryota</taxon>
        <taxon>Fungi</taxon>
        <taxon>Dikarya</taxon>
        <taxon>Basidiomycota</taxon>
        <taxon>Agaricomycotina</taxon>
        <taxon>Tremellomycetes</taxon>
        <taxon>Tremellales</taxon>
        <taxon>Cryptococcaceae</taxon>
        <taxon>Cryptococcus</taxon>
        <taxon>Cryptococcus gattii species complex</taxon>
    </lineage>
</organism>
<gene>
    <name evidence="5" type="ORF">CNBG_2213</name>
</gene>
<dbReference type="Proteomes" id="UP000029445">
    <property type="component" value="Chromosome 7"/>
</dbReference>
<evidence type="ECO:0000256" key="3">
    <source>
        <dbReference type="ARBA" id="ARBA00023140"/>
    </source>
</evidence>
<reference evidence="5 6" key="1">
    <citation type="journal article" date="2011" name="MBio">
        <title>Genome variation in Cryptococcus gattii, an emerging pathogen of immunocompetent hosts.</title>
        <authorList>
            <person name="D'Souza C.A."/>
            <person name="Kronstad J.W."/>
            <person name="Taylor G."/>
            <person name="Warren R."/>
            <person name="Yuen M."/>
            <person name="Hu G."/>
            <person name="Jung W.H."/>
            <person name="Sham A."/>
            <person name="Kidd S.E."/>
            <person name="Tangen K."/>
            <person name="Lee N."/>
            <person name="Zeilmaker T."/>
            <person name="Sawkins J."/>
            <person name="McVicker G."/>
            <person name="Shah S."/>
            <person name="Gnerre S."/>
            <person name="Griggs A."/>
            <person name="Zeng Q."/>
            <person name="Bartlett K."/>
            <person name="Li W."/>
            <person name="Wang X."/>
            <person name="Heitman J."/>
            <person name="Stajich J.E."/>
            <person name="Fraser J.A."/>
            <person name="Meyer W."/>
            <person name="Carter D."/>
            <person name="Schein J."/>
            <person name="Krzywinski M."/>
            <person name="Kwon-Chung K.J."/>
            <person name="Varma A."/>
            <person name="Wang J."/>
            <person name="Brunham R."/>
            <person name="Fyfe M."/>
            <person name="Ouellette B.F."/>
            <person name="Siddiqui A."/>
            <person name="Marra M."/>
            <person name="Jones S."/>
            <person name="Holt R."/>
            <person name="Birren B.W."/>
            <person name="Galagan J.E."/>
            <person name="Cuomo C.A."/>
        </authorList>
    </citation>
    <scope>NUCLEOTIDE SEQUENCE [LARGE SCALE GENOMIC DNA]</scope>
    <source>
        <strain evidence="5 6">R265</strain>
    </source>
</reference>
<dbReference type="HOGENOM" id="CLU_052213_3_0_1"/>
<name>A0A095C6J6_CRYD2</name>
<dbReference type="EMBL" id="CP025765">
    <property type="protein sequence ID" value="KGB76375.1"/>
    <property type="molecule type" value="Genomic_DNA"/>
</dbReference>
<dbReference type="GO" id="GO:0016559">
    <property type="term" value="P:peroxisome fission"/>
    <property type="evidence" value="ECO:0007669"/>
    <property type="project" value="InterPro"/>
</dbReference>
<protein>
    <submittedName>
        <fullName evidence="5">Uncharacterized protein</fullName>
    </submittedName>
</protein>
<evidence type="ECO:0000313" key="6">
    <source>
        <dbReference type="Proteomes" id="UP000029445"/>
    </source>
</evidence>
<evidence type="ECO:0000256" key="2">
    <source>
        <dbReference type="ARBA" id="ARBA00023136"/>
    </source>
</evidence>
<proteinExistence type="predicted"/>
<reference evidence="5 6" key="2">
    <citation type="journal article" date="2018" name="Proc. Natl. Acad. Sci.">
        <title>RNAi is a critical determinant of centromere evolution in closely related fungi.</title>
        <authorList>
            <person name="Yadav V."/>
            <person name="Sun S."/>
            <person name="Billmyre R.B."/>
            <person name="Thimmappa B.C."/>
            <person name="Shea T."/>
            <person name="Lintner R."/>
            <person name="Bakkeren G."/>
            <person name="Cuomo C.A."/>
            <person name="Heitman J."/>
            <person name="Sanyal K."/>
        </authorList>
    </citation>
    <scope>NUCLEOTIDE SEQUENCE [LARGE SCALE GENOMIC DNA]</scope>
    <source>
        <strain evidence="5 6">R265</strain>
    </source>
</reference>
<dbReference type="PANTHER" id="PTHR12652">
    <property type="entry name" value="PEROXISOMAL BIOGENESIS FACTOR 11"/>
    <property type="match status" value="1"/>
</dbReference>
<keyword evidence="1" id="KW-0962">Peroxisome biogenesis</keyword>
<dbReference type="GO" id="GO:0005778">
    <property type="term" value="C:peroxisomal membrane"/>
    <property type="evidence" value="ECO:0007669"/>
    <property type="project" value="UniProtKB-SubCell"/>
</dbReference>
<accession>A0A095C6J6</accession>
<comment type="subcellular location">
    <subcellularLocation>
        <location evidence="4">Peroxisome membrane</location>
    </subcellularLocation>
</comment>
<dbReference type="Pfam" id="PF05648">
    <property type="entry name" value="PEX11"/>
    <property type="match status" value="1"/>
</dbReference>
<dbReference type="RefSeq" id="XP_062882260.1">
    <property type="nucleotide sequence ID" value="XM_063026305.1"/>
</dbReference>
<evidence type="ECO:0000313" key="5">
    <source>
        <dbReference type="EMBL" id="KGB76375.1"/>
    </source>
</evidence>
<dbReference type="OrthoDB" id="10005898at2759"/>
<dbReference type="GeneID" id="88178579"/>
<dbReference type="KEGG" id="cdeu:CNBG_2213"/>
<keyword evidence="2" id="KW-0472">Membrane</keyword>
<dbReference type="AlphaFoldDB" id="A0A095C6J6"/>
<evidence type="ECO:0000256" key="1">
    <source>
        <dbReference type="ARBA" id="ARBA00022593"/>
    </source>
</evidence>
<sequence length="315" mass="34329">MTDSKISPFSSPKLLLARLSRLTSTIPGLDASLMLAQYSSPLVIALLLRLAAFKARHPKVTFVSGAGKRTLTVDGGFGLAKIAEGWGKAAGSIGDARVIMRAFGLLPIIQWILNLHPKPLAALKSFLISGNLVQAFGSQKTLPTLQALAMLAYYPLEHVSWLGSKGVLPISPLALSKAALWSVRFWAVYVVLEIYKLRNSYCELSERTRALQLSRPEVTISEATDYEFQNDKEDSFSEKLGPSTGHENEVTSRQALANEWKTWKRRALVNGAYAPLTIHWSTPGGIWSNSLITGALGSFAAIGSLMSEWSKGDIQ</sequence>
<dbReference type="InterPro" id="IPR008733">
    <property type="entry name" value="PEX11"/>
</dbReference>
<dbReference type="VEuPathDB" id="FungiDB:CNBG_2213"/>
<dbReference type="PANTHER" id="PTHR12652:SF25">
    <property type="entry name" value="MICROBODY (PEROXISOME) PROLIFERATION PROTEIN PEROXIN 11C (EUROFUNG)"/>
    <property type="match status" value="1"/>
</dbReference>
<dbReference type="OMA" id="RNLAWAP"/>
<evidence type="ECO:0000256" key="4">
    <source>
        <dbReference type="ARBA" id="ARBA00046271"/>
    </source>
</evidence>
<keyword evidence="6" id="KW-1185">Reference proteome</keyword>
<keyword evidence="3" id="KW-0576">Peroxisome</keyword>